<keyword evidence="4" id="KW-1185">Reference proteome</keyword>
<dbReference type="SUPFAM" id="SSF53756">
    <property type="entry name" value="UDP-Glycosyltransferase/glycogen phosphorylase"/>
    <property type="match status" value="1"/>
</dbReference>
<dbReference type="Proteomes" id="UP000502035">
    <property type="component" value="Chromosome"/>
</dbReference>
<organism evidence="3 4">
    <name type="scientific">Nocardioides piscis</name>
    <dbReference type="NCBI Taxonomy" id="2714938"/>
    <lineage>
        <taxon>Bacteria</taxon>
        <taxon>Bacillati</taxon>
        <taxon>Actinomycetota</taxon>
        <taxon>Actinomycetes</taxon>
        <taxon>Propionibacteriales</taxon>
        <taxon>Nocardioidaceae</taxon>
        <taxon>Nocardioides</taxon>
    </lineage>
</organism>
<protein>
    <submittedName>
        <fullName evidence="3">Glycosyltransferase family 4 protein</fullName>
    </submittedName>
</protein>
<dbReference type="GO" id="GO:0016757">
    <property type="term" value="F:glycosyltransferase activity"/>
    <property type="evidence" value="ECO:0007669"/>
    <property type="project" value="InterPro"/>
</dbReference>
<dbReference type="AlphaFoldDB" id="A0A6G7YGL4"/>
<accession>A0A6G7YGL4</accession>
<dbReference type="Pfam" id="PF00534">
    <property type="entry name" value="Glycos_transf_1"/>
    <property type="match status" value="1"/>
</dbReference>
<dbReference type="PANTHER" id="PTHR46401:SF2">
    <property type="entry name" value="GLYCOSYLTRANSFERASE WBBK-RELATED"/>
    <property type="match status" value="1"/>
</dbReference>
<dbReference type="EMBL" id="CP049866">
    <property type="protein sequence ID" value="QIK75955.1"/>
    <property type="molecule type" value="Genomic_DNA"/>
</dbReference>
<dbReference type="KEGG" id="npi:G7071_11385"/>
<keyword evidence="1 3" id="KW-0808">Transferase</keyword>
<proteinExistence type="predicted"/>
<evidence type="ECO:0000256" key="1">
    <source>
        <dbReference type="ARBA" id="ARBA00022679"/>
    </source>
</evidence>
<reference evidence="3 4" key="1">
    <citation type="submission" date="2020-03" db="EMBL/GenBank/DDBJ databases">
        <title>Nocardioides sp. nov., isolated from fish.</title>
        <authorList>
            <person name="Hyun D.-W."/>
            <person name="Bae J.-W."/>
        </authorList>
    </citation>
    <scope>NUCLEOTIDE SEQUENCE [LARGE SCALE GENOMIC DNA]</scope>
    <source>
        <strain evidence="3 4">HDW12A</strain>
    </source>
</reference>
<sequence>MKPSLRDLAERTWAKRYALLVRGLGGTDRGTPEGLSLASVGPMVHRILDPGDRSHVWIALSVMTGRLPDESVLGAVAMASEFDAGEALGDVFARAADRASLRREVSLADPDDVLLDVTTTLQTPYTTGIQRVVRETVARWVAEHPLARPVVWTSDEAAPRELTERELAHLTGGTGGARVQGSDAGARLVVPWRCTFVVPEVPTSTTRAAAMQALARWSGCRTSAIGYDLVVVTSGETRIDHGSETYYSYLSALQGFTAVAPISGASGAEFGGWAKALDSIGRTGPRLDTVSLPVAIDRADETTRSEVAHVLGTRLPVVLVVGSHEPRKNHLAVLHAAELMWREGREFRLVFVGGRAWGSEDFGRRVSQLAAVRRPVDVFSGVDDEFLAAAYELARFTVFPSFNEGFGLPVGESLAMGTPVITSNFGSMAEIAADGGALTVDPRDDHAIADAMRRLLTDEALLADLVRQARNRPSRTWDDYAAETWSVLVGDGS</sequence>
<gene>
    <name evidence="3" type="ORF">G7071_11385</name>
</gene>
<evidence type="ECO:0000313" key="4">
    <source>
        <dbReference type="Proteomes" id="UP000502035"/>
    </source>
</evidence>
<dbReference type="Gene3D" id="3.40.50.2000">
    <property type="entry name" value="Glycogen Phosphorylase B"/>
    <property type="match status" value="1"/>
</dbReference>
<dbReference type="InterPro" id="IPR001296">
    <property type="entry name" value="Glyco_trans_1"/>
</dbReference>
<feature type="domain" description="Glycosyl transferase family 1" evidence="2">
    <location>
        <begin position="313"/>
        <end position="472"/>
    </location>
</feature>
<dbReference type="RefSeq" id="WP_166318723.1">
    <property type="nucleotide sequence ID" value="NZ_CP049866.1"/>
</dbReference>
<evidence type="ECO:0000313" key="3">
    <source>
        <dbReference type="EMBL" id="QIK75955.1"/>
    </source>
</evidence>
<name>A0A6G7YGL4_9ACTN</name>
<evidence type="ECO:0000259" key="2">
    <source>
        <dbReference type="Pfam" id="PF00534"/>
    </source>
</evidence>
<dbReference type="PANTHER" id="PTHR46401">
    <property type="entry name" value="GLYCOSYLTRANSFERASE WBBK-RELATED"/>
    <property type="match status" value="1"/>
</dbReference>
<dbReference type="CDD" id="cd03809">
    <property type="entry name" value="GT4_MtfB-like"/>
    <property type="match status" value="1"/>
</dbReference>